<evidence type="ECO:0000256" key="6">
    <source>
        <dbReference type="ARBA" id="ARBA00047942"/>
    </source>
</evidence>
<evidence type="ECO:0000313" key="9">
    <source>
        <dbReference type="Proteomes" id="UP000595420"/>
    </source>
</evidence>
<evidence type="ECO:0000256" key="2">
    <source>
        <dbReference type="ARBA" id="ARBA00011900"/>
    </source>
</evidence>
<dbReference type="PROSITE" id="PS00092">
    <property type="entry name" value="N6_MTASE"/>
    <property type="match status" value="1"/>
</dbReference>
<evidence type="ECO:0000313" key="8">
    <source>
        <dbReference type="EMBL" id="QQD73922.1"/>
    </source>
</evidence>
<dbReference type="Proteomes" id="UP000595420">
    <property type="component" value="Chromosome"/>
</dbReference>
<comment type="catalytic activity">
    <reaction evidence="6">
        <text>a 2'-deoxyadenosine in DNA + S-adenosyl-L-methionine = an N(6)-methyl-2'-deoxyadenosine in DNA + S-adenosyl-L-homocysteine + H(+)</text>
        <dbReference type="Rhea" id="RHEA:15197"/>
        <dbReference type="Rhea" id="RHEA-COMP:12418"/>
        <dbReference type="Rhea" id="RHEA-COMP:12419"/>
        <dbReference type="ChEBI" id="CHEBI:15378"/>
        <dbReference type="ChEBI" id="CHEBI:57856"/>
        <dbReference type="ChEBI" id="CHEBI:59789"/>
        <dbReference type="ChEBI" id="CHEBI:90615"/>
        <dbReference type="ChEBI" id="CHEBI:90616"/>
        <dbReference type="EC" id="2.1.1.72"/>
    </reaction>
</comment>
<organism evidence="8 9">
    <name type="scientific">Acidithiobacillus ferrivorans</name>
    <dbReference type="NCBI Taxonomy" id="160808"/>
    <lineage>
        <taxon>Bacteria</taxon>
        <taxon>Pseudomonadati</taxon>
        <taxon>Pseudomonadota</taxon>
        <taxon>Acidithiobacillia</taxon>
        <taxon>Acidithiobacillales</taxon>
        <taxon>Acidithiobacillaceae</taxon>
        <taxon>Acidithiobacillus</taxon>
    </lineage>
</organism>
<dbReference type="GO" id="GO:0032259">
    <property type="term" value="P:methylation"/>
    <property type="evidence" value="ECO:0007669"/>
    <property type="project" value="UniProtKB-KW"/>
</dbReference>
<dbReference type="RefSeq" id="WP_232821602.1">
    <property type="nucleotide sequence ID" value="NZ_CP059488.1"/>
</dbReference>
<dbReference type="PIRSF" id="PIRSF015855">
    <property type="entry name" value="TypeIII_Mtase_mKpnI"/>
    <property type="match status" value="1"/>
</dbReference>
<dbReference type="REBASE" id="458020">
    <property type="entry name" value="M.Afe6S08ORF6750P"/>
</dbReference>
<protein>
    <recommendedName>
        <fullName evidence="2">site-specific DNA-methyltransferase (adenine-specific)</fullName>
        <ecNumber evidence="2">2.1.1.72</ecNumber>
    </recommendedName>
</protein>
<dbReference type="GO" id="GO:0008170">
    <property type="term" value="F:N-methyltransferase activity"/>
    <property type="evidence" value="ECO:0007669"/>
    <property type="project" value="InterPro"/>
</dbReference>
<proteinExistence type="inferred from homology"/>
<evidence type="ECO:0000256" key="1">
    <source>
        <dbReference type="ARBA" id="ARBA00006594"/>
    </source>
</evidence>
<dbReference type="EC" id="2.1.1.72" evidence="2"/>
<dbReference type="InterPro" id="IPR029063">
    <property type="entry name" value="SAM-dependent_MTases_sf"/>
</dbReference>
<reference evidence="8 9" key="1">
    <citation type="submission" date="2020-07" db="EMBL/GenBank/DDBJ databases">
        <title>Complete genome sequence analysis of Acidithiobacillus ferrivorans XJFY6S-08 reveals extreme environmental adaptation to alpine acid mine drainage.</title>
        <authorList>
            <person name="Yan L."/>
            <person name="Ni Y."/>
        </authorList>
    </citation>
    <scope>NUCLEOTIDE SEQUENCE [LARGE SCALE GENOMIC DNA]</scope>
    <source>
        <strain evidence="8 9">XJFY6S-08</strain>
    </source>
</reference>
<dbReference type="AlphaFoldDB" id="A0A7T4WG37"/>
<evidence type="ECO:0000256" key="4">
    <source>
        <dbReference type="ARBA" id="ARBA00022679"/>
    </source>
</evidence>
<sequence length="572" mass="64795">MSKQKLELTWIGKDKRPRLEPRILLEDPARSYHAAHRVTEHDIFDNRLIFGDNLLALKALEAEFTGKVKCVFIDPPYNTGSAFTHYDDGLEHSIWLGLMRDRLEIIRRLLSEDGSLWITIDDNEAHYLKVLCDEVFGRANFVANVVWQKKYAVANDHKTIAPMHDHLLVYRKTESWQRNLIPRTEEKDRQYKFEDDKGIFRTSDYTCSKSFEERPNLYYPIIQPNTGEDILPSKTRVWAYSKDEHLRHVTEGFIYWGKDGLGKTPSFKRYKHLLRNQGVVPQTLWLHEYASHTDAARKEVRAVLGSSSLADDFITPKPEGLIQRVLEIATNPNDLVLDSFAGSGTTGAVAHKMGRRWIMVELGEHCHTHIIPRLKKVIDGDDPGGITQAVGWQGGGGFRYYRLAPSLIVNDRWGNSVINPDYNAAQLAEALCKLEGFSYAPSETRWWQHGHSSERDFIYVTTQNLSAEQLQALSDEVGGEQSLLICCAAFHSVTAARAAERWPNLTLKKIPKMVLARCEWGHDDYSLNVANLPMAASPEPTDASAVPCWGAKVHGGKTADSRQSGLFQEGEV</sequence>
<dbReference type="Gene3D" id="3.40.50.150">
    <property type="entry name" value="Vaccinia Virus protein VP39"/>
    <property type="match status" value="1"/>
</dbReference>
<accession>A0A7T4WG37</accession>
<keyword evidence="4 8" id="KW-0808">Transferase</keyword>
<dbReference type="InterPro" id="IPR002941">
    <property type="entry name" value="DNA_methylase_N4/N6"/>
</dbReference>
<dbReference type="EMBL" id="CP059488">
    <property type="protein sequence ID" value="QQD73922.1"/>
    <property type="molecule type" value="Genomic_DNA"/>
</dbReference>
<evidence type="ECO:0000256" key="5">
    <source>
        <dbReference type="ARBA" id="ARBA00022691"/>
    </source>
</evidence>
<feature type="domain" description="DNA methylase N-4/N-6" evidence="7">
    <location>
        <begin position="68"/>
        <end position="368"/>
    </location>
</feature>
<name>A0A7T4WG37_9PROT</name>
<keyword evidence="5" id="KW-0949">S-adenosyl-L-methionine</keyword>
<dbReference type="InterPro" id="IPR002295">
    <property type="entry name" value="N4/N6-MTase_EcoPI_Mod-like"/>
</dbReference>
<keyword evidence="3 8" id="KW-0489">Methyltransferase</keyword>
<dbReference type="GO" id="GO:0009007">
    <property type="term" value="F:site-specific DNA-methyltransferase (adenine-specific) activity"/>
    <property type="evidence" value="ECO:0007669"/>
    <property type="project" value="UniProtKB-EC"/>
</dbReference>
<dbReference type="GO" id="GO:0003677">
    <property type="term" value="F:DNA binding"/>
    <property type="evidence" value="ECO:0007669"/>
    <property type="project" value="InterPro"/>
</dbReference>
<dbReference type="Pfam" id="PF01555">
    <property type="entry name" value="N6_N4_Mtase"/>
    <property type="match status" value="1"/>
</dbReference>
<evidence type="ECO:0000256" key="3">
    <source>
        <dbReference type="ARBA" id="ARBA00022603"/>
    </source>
</evidence>
<dbReference type="InterPro" id="IPR002052">
    <property type="entry name" value="DNA_methylase_N6_adenine_CS"/>
</dbReference>
<dbReference type="PRINTS" id="PR00506">
    <property type="entry name" value="D21N6MTFRASE"/>
</dbReference>
<comment type="similarity">
    <text evidence="1">Belongs to the N(4)/N(6)-methyltransferase family.</text>
</comment>
<evidence type="ECO:0000259" key="7">
    <source>
        <dbReference type="Pfam" id="PF01555"/>
    </source>
</evidence>
<dbReference type="SUPFAM" id="SSF53335">
    <property type="entry name" value="S-adenosyl-L-methionine-dependent methyltransferases"/>
    <property type="match status" value="1"/>
</dbReference>
<gene>
    <name evidence="8" type="ORF">H2515_06750</name>
</gene>